<feature type="domain" description="SpaA-like prealbumin fold" evidence="3">
    <location>
        <begin position="3565"/>
        <end position="3673"/>
    </location>
</feature>
<dbReference type="InterPro" id="IPR008454">
    <property type="entry name" value="Collagen-bd_Cna-like_B-typ_dom"/>
</dbReference>
<gene>
    <name evidence="4" type="ORF">Q3982_02840</name>
</gene>
<feature type="compositionally biased region" description="Low complexity" evidence="1">
    <location>
        <begin position="249"/>
        <end position="264"/>
    </location>
</feature>
<proteinExistence type="predicted"/>
<feature type="domain" description="SpaA-like prealbumin fold" evidence="3">
    <location>
        <begin position="3205"/>
        <end position="3301"/>
    </location>
</feature>
<dbReference type="Gene3D" id="2.60.40.1140">
    <property type="entry name" value="Collagen-binding surface protein Cna, B-type domain"/>
    <property type="match status" value="5"/>
</dbReference>
<feature type="compositionally biased region" description="Polar residues" evidence="1">
    <location>
        <begin position="197"/>
        <end position="248"/>
    </location>
</feature>
<sequence length="3740" mass="407279">MNEDVRNLNNNQSGDATGDSAKWDVSRSEMIDRQLKEQVLGIRSLRKTERGKNSVPSGSNASSLESDSQKSISNICDSSKSKSSHDNQNADQIKAGGSVSTSKQKHNMLGTSQSKWTPGSAPKKTCKSSSASASGSGSSKNQSSASAKVAQARAKSRDAVANAPLWQKSVCCLLAFVLCFQMFFTNGVTTAIAESTAQDSQISAVQSDKNTGESVAQEENSAPSTGENSSSSVISDTSENGSTVISDTSENGGNNEAAESNSSEVISDTSEKEGKNEAVAKDWTDVKDNLTLKTDGLDFEESLAKQAEKIASQLISDTSENGAAVISDTSAATGTSSAASAATGTQASSIDEVVLPSTLNASLNIRATLNAAAGQGRDGDDTHKTIVDGDNFTITLPGKITADFSSLKLKNEDGKVKASVYAVNKETNKASETVIGTAEISENSIKIVLNEQAAGAESVDAIIDLDVLVSSELVQAQESTIDWTMQKDTEAAKLTIPSKETIANALGLLVAENGDGDAANIATLSDDTEVSSHVGDKKKVQSGTTKAQDFTTHWADNNNSGRPSIDSMVANQEYRLYYSLDGGVTKKTLTTDGVTLTDEAKADLGISSLTPVSGSLVKVEKTKTNEFTISSAVSLPQTIITKELKRIDEDEETGEKTEVWEDIDTQTVSYYIRHDYAGTTEIQYDDQGSPVNSQFVYDGSYLIDTKATLKSEDRGQKYVVPFKEETISLLSEESINVKYNFGDGISDDWTFLDFFFENPDAQFLNVQIGNETFTITGDQLEALYEGGYVTGRWTDDGDHHKTAILTIRHPQYYPDGTPITYSYQQQSVNQDTDSEYNDEWQIIYDNTQGTNHGSDASAVYNGGTITFTHYGTTKYSATKKWLDDDASARPATTYSLWRFVDNGTGDYGAASQVKAGDSSGFIEFTISAEDNQKAGSNDINLGDYLDKQLKATNTMLAKYDQDGYPYVYMLREDAPSGYERLFGTTVNTDPTSPDYGKIVKGTDTKPNYYKTKTSDGTETAGIAKDPRPSGDLSVYNNGTLINRHKSSTSVQATKTWVIGSFQDQLNNVSAVFKLQRISKENAKQNEDGSWSPKEGFSWADVNDQTVELTDWNAETLTKTLSASAAKYDAEGKEFVYRWVETDVKQDGQSTVISSDDGVTSFYLYVNDADGSKQQLLFDVDSSYNAQTGALTIVNKYRNETEANVHKYWATTEVVDGQTVIKTDDAGNTIWNQDEKPNGQSQSVTVTLVQTGSEGRVAFGPFTLDGTPDTQATEIQGLDGATYQEKTSWNMIFENLPMYDENGSKYTYMAFEGNVAGYMSQRTYTVSKDGELNVTDIYNTPGPGDEWSDIRVAKSWTDGGNTSSRTPVKVGIYAGRDMDNAKYREWVDGGKQGDMPAGAVHYDKGDLIATTTLTEAEGWYWEGGVAISGVVQENGDVYIRELSNDATGENKATVITKEDAEKDAAGTYFEMLRNWSDNSKNEYNERMFTGETDVNEAFCYQVNYGYDETLKALEVDNQRLGQVWIQLSKEWNDEGHVDKRPDCRFKITCNDDSITFFDKDGVIYAKVSDNIEFKICKNYKEGEEVEALTTSEATITDDGHALLRNIDTSDNAEVMYVGALPKYNASGFVIDYTVSEEITTQGTEYSGGRTYFSENYDSPWHFTDNLIYEYTNSRTGTKDVAFNTRWYDTYVEEDLNQRPDVYVTLYKSVYQYDSQGDLIYNDDGTPACTYEVVTGHENHRWSTLVDGGLSGKYNERAVIKNLPKYDSRGKEIVYYATVKSNTSSDAFTNLHYQDQWYTTTMIDKTGKEAGNQIWDDHNAADPEITKSTDEAKVSDSITALREDGTFNFEIAALIQVQGYKIWKNVPGIYETDDLPKISIYLQRRVANSDTAWQMPHFSAADNEQGYTIDDMVGAEGSDVADGKTVVAATHNLNFVSINKYIYSMKYYGVNTTNDSGDISGEIADALELPRYDANGRLYEYRTFEVIDGLLSTASNPVPGGFTIDQLNNMTGETVGNPDIVFVTNQGEGSAFSITNAFDPQYGKLSVKKIYEGFQQGDKLADVTFTLYRYYVHSDGKKSEAEKVDTKTITADQFDSEGVGQTTFENVDIYAPNGQYWVYYTTETNIDGYETYSMLGNATGADDSNFKAAEADTTNGGWLSPDSYKTDGSGKNYNPTWTPVADDDVPDFSFKNNYTPGNIKLNGTKVWRDSDNLANTRPENITITLKRTYKNGDADQSLDGGKVPLQETDENAANYLKWTKSAKGDWTYTISNLEKWATDGNAWVYSVTEEKSSLDGTEYVITKNGGSVTAADGAKLPDIINELKTIVTPKKTWEEDNEDWLAQRPTFYYQLQARVETSSDNWGDWAEVVSAFYTSGKFDVDWNTEYPSTSINMGSAGKLYGHVMKTSYGTLDSIGVIAPDGRGKNWTGSSWDNLPLSVSYNGTVYKIQYRVVEKAMQYTSEGQNTVIKFDDPDADGNYTETYHPYQPSISTVETTDQVGRLTFNCVMKNTLDKTQLEITKSWKDDDNNSWATRPGTKKATDAWTLQFALQRTTDSESGTWEWVTTRGVKVDDADALNSDGTFNESLRVVELSSNSADFTKAFDNLPKTDTDGNTYTYRAVERLTGSYALVNISGDVIASALDGRVKLVTVAATLDKETFVSSVSFENVLNTVGLQGTKTWNAYGNNNLIPNFDTQKPTMELQKSTDGKNWTKASRADGTQPTITWEKVSDTVWKYSYTGLPQSDNNGVTLKYRAVEKMDAKNGYVDSYDGKGYYDSDNKVYVNDGITNTATRFTFKKLGDTTTGSSSEELNGVTLKVRDSSNKKTYAVWMQDDGVMKSYVNYDGVTEAATAEPDLTKFTEIKDTDDQVNAGWILALPAGTYKVTESRVPDGHVKASDFTLTINKEGVVSANGTSGKEVSINVVDPVLRGNVELYKFYKHGNDNVEMPGMTFDLYKGTADGDNVKIAEGVTLQEFQKDSSGKRYGWITGASATDKMVLTYLKGDDGVSLLGKYYETTKDGLPEGDYFFKETGASPYTVEADTTYAFTISKNSDTTKQPANVYCSAENTEFNATASLAKVNSETGEAVSDAKFKLEYKAAGTDTYVTLGSAFATGKNYAAKANMAGFNEAAGTAGALKFTSLKKGDYRLTEVSNTGYEVPTGDDAVVATWTIAEADQNKDFDLLTDEAVTWTNAVFKDGSLSNTPLHGAIQMKKVSSASASTTLNGAEFGLYVKAGNDWVAVTGGESLFTGKAYSATVGEAGNVTAIAEDSSADAPAGTITVTNLPWGTYRFEEVAPADGYVIGTADGKCISGEIAINRDNVAGSATTPISTNNVQNTPSSLKLYKTNSAGTTNLGGAKFTVEGDFVSGHSVKTLLTEANTGEAKPMSADDTLEAQMIVGNTYTITETLSPKGYTLIAETATIQVKLNADGTYTTVGDAPEGWSVKTDGGVSRLYRSDDMTTASLAKRGENGEPLQGSEFVVQGEMADGSTSLTLTPSGENAIDTAEGKLIVGKTYQVQETKVPLGYAKLPDVTIKALDNGKIEFVDDDHDGWTIEGDYELVAKDKIASFKLAKVSESGQSLVNATFNVEGEFVVNQEAGTAGKSTIEYTVTSASAQDAGITGLLVEGTTYVDAQGNPQTATGDYVISEKSAPSGYISTDMKFAIHVNADGSVEVKDGQGSDLPYTFDAATKTVTLSNPPIELTFKKAGIDKTALTGALFTIKGKFAVGDGQLTEEKTIDVASI</sequence>
<dbReference type="GO" id="GO:0005975">
    <property type="term" value="P:carbohydrate metabolic process"/>
    <property type="evidence" value="ECO:0007669"/>
    <property type="project" value="UniProtKB-ARBA"/>
</dbReference>
<feature type="domain" description="CNA-B" evidence="2">
    <location>
        <begin position="1229"/>
        <end position="1329"/>
    </location>
</feature>
<dbReference type="Gene3D" id="2.60.40.10">
    <property type="entry name" value="Immunoglobulins"/>
    <property type="match status" value="7"/>
</dbReference>
<dbReference type="Pfam" id="PF05738">
    <property type="entry name" value="Cna_B"/>
    <property type="match status" value="2"/>
</dbReference>
<feature type="domain" description="SpaA-like prealbumin fold" evidence="3">
    <location>
        <begin position="3337"/>
        <end position="3430"/>
    </location>
</feature>
<keyword evidence="5" id="KW-1185">Reference proteome</keyword>
<feature type="region of interest" description="Disordered" evidence="1">
    <location>
        <begin position="41"/>
        <end position="149"/>
    </location>
</feature>
<feature type="domain" description="SpaA-like prealbumin fold" evidence="3">
    <location>
        <begin position="3072"/>
        <end position="3155"/>
    </location>
</feature>
<protein>
    <submittedName>
        <fullName evidence="4">SpaA isopeptide-forming pilin-related protein</fullName>
    </submittedName>
</protein>
<comment type="caution">
    <text evidence="4">The sequence shown here is derived from an EMBL/GenBank/DDBJ whole genome shotgun (WGS) entry which is preliminary data.</text>
</comment>
<dbReference type="EMBL" id="JAUMVS010000031">
    <property type="protein sequence ID" value="MDO4841595.1"/>
    <property type="molecule type" value="Genomic_DNA"/>
</dbReference>
<evidence type="ECO:0000313" key="5">
    <source>
        <dbReference type="Proteomes" id="UP001168575"/>
    </source>
</evidence>
<name>A0AA43RJC8_9ACTN</name>
<dbReference type="Proteomes" id="UP001168575">
    <property type="component" value="Unassembled WGS sequence"/>
</dbReference>
<feature type="region of interest" description="Disordered" evidence="1">
    <location>
        <begin position="197"/>
        <end position="280"/>
    </location>
</feature>
<dbReference type="InterPro" id="IPR013783">
    <property type="entry name" value="Ig-like_fold"/>
</dbReference>
<dbReference type="Pfam" id="PF17802">
    <property type="entry name" value="SpaA"/>
    <property type="match status" value="4"/>
</dbReference>
<feature type="compositionally biased region" description="Polar residues" evidence="1">
    <location>
        <begin position="54"/>
        <end position="70"/>
    </location>
</feature>
<dbReference type="Gene3D" id="2.60.40.1280">
    <property type="match status" value="1"/>
</dbReference>
<feature type="region of interest" description="Disordered" evidence="1">
    <location>
        <begin position="1"/>
        <end position="25"/>
    </location>
</feature>
<feature type="compositionally biased region" description="Basic and acidic residues" evidence="1">
    <location>
        <begin position="269"/>
        <end position="280"/>
    </location>
</feature>
<feature type="region of interest" description="Disordered" evidence="1">
    <location>
        <begin position="1009"/>
        <end position="1030"/>
    </location>
</feature>
<feature type="compositionally biased region" description="Low complexity" evidence="1">
    <location>
        <begin position="120"/>
        <end position="149"/>
    </location>
</feature>
<feature type="domain" description="CNA-B" evidence="2">
    <location>
        <begin position="2200"/>
        <end position="2307"/>
    </location>
</feature>
<reference evidence="4" key="1">
    <citation type="submission" date="2023-07" db="EMBL/GenBank/DDBJ databases">
        <title>Between Cages and Wild: Unraveling the Impact of Captivity on Animal Microbiomes and Antimicrobial Resistance.</title>
        <authorList>
            <person name="Schmartz G.P."/>
            <person name="Rehner J."/>
            <person name="Schuff M.J."/>
            <person name="Becker S.L."/>
            <person name="Kravczyk M."/>
            <person name="Gurevich A."/>
            <person name="Francke R."/>
            <person name="Mueller R."/>
            <person name="Keller V."/>
            <person name="Keller A."/>
        </authorList>
    </citation>
    <scope>NUCLEOTIDE SEQUENCE</scope>
    <source>
        <strain evidence="4">S12M_St_49</strain>
    </source>
</reference>
<dbReference type="SUPFAM" id="SSF49478">
    <property type="entry name" value="Cna protein B-type domain"/>
    <property type="match status" value="2"/>
</dbReference>
<dbReference type="CDD" id="cd00222">
    <property type="entry name" value="CollagenBindB"/>
    <property type="match status" value="1"/>
</dbReference>
<dbReference type="GO" id="GO:0007155">
    <property type="term" value="P:cell adhesion"/>
    <property type="evidence" value="ECO:0007669"/>
    <property type="project" value="InterPro"/>
</dbReference>
<dbReference type="InterPro" id="IPR041033">
    <property type="entry name" value="SpaA_PFL_dom_1"/>
</dbReference>
<evidence type="ECO:0000313" key="4">
    <source>
        <dbReference type="EMBL" id="MDO4841595.1"/>
    </source>
</evidence>
<dbReference type="InterPro" id="IPR011252">
    <property type="entry name" value="Fibrogen-bd_dom1"/>
</dbReference>
<evidence type="ECO:0000259" key="3">
    <source>
        <dbReference type="Pfam" id="PF17802"/>
    </source>
</evidence>
<evidence type="ECO:0000256" key="1">
    <source>
        <dbReference type="SAM" id="MobiDB-lite"/>
    </source>
</evidence>
<organism evidence="4 5">
    <name type="scientific">Phoenicibacter congonensis</name>
    <dbReference type="NCBI Taxonomy" id="1944646"/>
    <lineage>
        <taxon>Bacteria</taxon>
        <taxon>Bacillati</taxon>
        <taxon>Actinomycetota</taxon>
        <taxon>Coriobacteriia</taxon>
        <taxon>Eggerthellales</taxon>
        <taxon>Eggerthellaceae</taxon>
        <taxon>Phoenicibacter</taxon>
    </lineage>
</organism>
<evidence type="ECO:0000259" key="2">
    <source>
        <dbReference type="Pfam" id="PF05738"/>
    </source>
</evidence>
<feature type="non-terminal residue" evidence="4">
    <location>
        <position position="3740"/>
    </location>
</feature>
<accession>A0AA43RJC8</accession>